<feature type="domain" description="Rhodanese" evidence="12">
    <location>
        <begin position="125"/>
        <end position="222"/>
    </location>
</feature>
<feature type="compositionally biased region" description="Polar residues" evidence="11">
    <location>
        <begin position="9"/>
        <end position="21"/>
    </location>
</feature>
<dbReference type="PANTHER" id="PTHR44390:SF1">
    <property type="entry name" value="CENTROSOMAL PROTEIN OF 41 KDA"/>
    <property type="match status" value="1"/>
</dbReference>
<sequence>MSQFRKNESTSIKGMPSASQRSKSKTRFENVTPKTNSGYHVGKMMEDFDIIQRNFHFKPDEIFPRIKISLLVSLICESVYLESTESPQTKSEELEEAAAAVTTKSTLSSYRTYPENEDEDKKESYQRPYILLDVRDVDEYNKNHIITADNYPKSLLSRANYETSSLLKYVGKNHPEHIIVIYDEDEILAPQVATTLMERGYENVFMLSGGLKVAKHCFPHSLVVAPGITMSIETSQILTAQLQQMSFRYRK</sequence>
<gene>
    <name evidence="13" type="ORF">DGAL_LOCUS1092</name>
</gene>
<evidence type="ECO:0000256" key="1">
    <source>
        <dbReference type="ARBA" id="ARBA00004120"/>
    </source>
</evidence>
<proteinExistence type="inferred from homology"/>
<keyword evidence="14" id="KW-1185">Reference proteome</keyword>
<evidence type="ECO:0000256" key="6">
    <source>
        <dbReference type="ARBA" id="ARBA00022927"/>
    </source>
</evidence>
<evidence type="ECO:0000313" key="14">
    <source>
        <dbReference type="Proteomes" id="UP000789390"/>
    </source>
</evidence>
<dbReference type="SMART" id="SM00450">
    <property type="entry name" value="RHOD"/>
    <property type="match status" value="1"/>
</dbReference>
<dbReference type="AlphaFoldDB" id="A0A8J2RBB8"/>
<keyword evidence="5" id="KW-0970">Cilium biogenesis/degradation</keyword>
<organism evidence="13 14">
    <name type="scientific">Daphnia galeata</name>
    <dbReference type="NCBI Taxonomy" id="27404"/>
    <lineage>
        <taxon>Eukaryota</taxon>
        <taxon>Metazoa</taxon>
        <taxon>Ecdysozoa</taxon>
        <taxon>Arthropoda</taxon>
        <taxon>Crustacea</taxon>
        <taxon>Branchiopoda</taxon>
        <taxon>Diplostraca</taxon>
        <taxon>Cladocera</taxon>
        <taxon>Anomopoda</taxon>
        <taxon>Daphniidae</taxon>
        <taxon>Daphnia</taxon>
    </lineage>
</organism>
<evidence type="ECO:0000256" key="7">
    <source>
        <dbReference type="ARBA" id="ARBA00023069"/>
    </source>
</evidence>
<dbReference type="Gene3D" id="3.40.250.10">
    <property type="entry name" value="Rhodanese-like domain"/>
    <property type="match status" value="1"/>
</dbReference>
<keyword evidence="3" id="KW-0813">Transport</keyword>
<dbReference type="InterPro" id="IPR051889">
    <property type="entry name" value="CEP41"/>
</dbReference>
<evidence type="ECO:0000256" key="3">
    <source>
        <dbReference type="ARBA" id="ARBA00022448"/>
    </source>
</evidence>
<comment type="subcellular location">
    <subcellularLocation>
        <location evidence="1">Cytoplasm</location>
        <location evidence="1">Cytoskeleton</location>
        <location evidence="1">Cilium basal body</location>
    </subcellularLocation>
    <subcellularLocation>
        <location evidence="2">Cytoplasm</location>
        <location evidence="2">Cytoskeleton</location>
        <location evidence="2">Microtubule organizing center</location>
        <location evidence="2">Centrosome</location>
    </subcellularLocation>
</comment>
<evidence type="ECO:0000256" key="8">
    <source>
        <dbReference type="ARBA" id="ARBA00023212"/>
    </source>
</evidence>
<evidence type="ECO:0000256" key="10">
    <source>
        <dbReference type="ARBA" id="ARBA00038465"/>
    </source>
</evidence>
<evidence type="ECO:0000313" key="13">
    <source>
        <dbReference type="EMBL" id="CAH0098984.1"/>
    </source>
</evidence>
<dbReference type="GO" id="GO:0005813">
    <property type="term" value="C:centrosome"/>
    <property type="evidence" value="ECO:0007669"/>
    <property type="project" value="UniProtKB-SubCell"/>
</dbReference>
<dbReference type="InterPro" id="IPR036873">
    <property type="entry name" value="Rhodanese-like_dom_sf"/>
</dbReference>
<evidence type="ECO:0000256" key="5">
    <source>
        <dbReference type="ARBA" id="ARBA00022794"/>
    </source>
</evidence>
<dbReference type="Pfam" id="PF00581">
    <property type="entry name" value="Rhodanese"/>
    <property type="match status" value="1"/>
</dbReference>
<comment type="similarity">
    <text evidence="10">Belongs to the CEP41 family.</text>
</comment>
<dbReference type="GO" id="GO:0060271">
    <property type="term" value="P:cilium assembly"/>
    <property type="evidence" value="ECO:0007669"/>
    <property type="project" value="TreeGrafter"/>
</dbReference>
<evidence type="ECO:0000256" key="11">
    <source>
        <dbReference type="SAM" id="MobiDB-lite"/>
    </source>
</evidence>
<dbReference type="InterPro" id="IPR001763">
    <property type="entry name" value="Rhodanese-like_dom"/>
</dbReference>
<keyword evidence="7" id="KW-0969">Cilium</keyword>
<dbReference type="EMBL" id="CAKKLH010000013">
    <property type="protein sequence ID" value="CAH0098984.1"/>
    <property type="molecule type" value="Genomic_DNA"/>
</dbReference>
<keyword evidence="8" id="KW-0206">Cytoskeleton</keyword>
<keyword evidence="9" id="KW-0966">Cell projection</keyword>
<evidence type="ECO:0000256" key="2">
    <source>
        <dbReference type="ARBA" id="ARBA00004300"/>
    </source>
</evidence>
<keyword evidence="6" id="KW-0653">Protein transport</keyword>
<accession>A0A8J2RBB8</accession>
<dbReference type="GO" id="GO:0036064">
    <property type="term" value="C:ciliary basal body"/>
    <property type="evidence" value="ECO:0007669"/>
    <property type="project" value="TreeGrafter"/>
</dbReference>
<dbReference type="PROSITE" id="PS50206">
    <property type="entry name" value="RHODANESE_3"/>
    <property type="match status" value="1"/>
</dbReference>
<name>A0A8J2RBB8_9CRUS</name>
<evidence type="ECO:0000259" key="12">
    <source>
        <dbReference type="PROSITE" id="PS50206"/>
    </source>
</evidence>
<comment type="caution">
    <text evidence="13">The sequence shown here is derived from an EMBL/GenBank/DDBJ whole genome shotgun (WGS) entry which is preliminary data.</text>
</comment>
<evidence type="ECO:0000256" key="4">
    <source>
        <dbReference type="ARBA" id="ARBA00022490"/>
    </source>
</evidence>
<dbReference type="PANTHER" id="PTHR44390">
    <property type="entry name" value="CENTROSOMAL PROTEIN OF 41 KDA"/>
    <property type="match status" value="1"/>
</dbReference>
<dbReference type="CDD" id="cd00158">
    <property type="entry name" value="RHOD"/>
    <property type="match status" value="1"/>
</dbReference>
<feature type="region of interest" description="Disordered" evidence="11">
    <location>
        <begin position="1"/>
        <end position="34"/>
    </location>
</feature>
<dbReference type="SUPFAM" id="SSF52821">
    <property type="entry name" value="Rhodanese/Cell cycle control phosphatase"/>
    <property type="match status" value="1"/>
</dbReference>
<dbReference type="OrthoDB" id="70250at2759"/>
<dbReference type="GO" id="GO:0015031">
    <property type="term" value="P:protein transport"/>
    <property type="evidence" value="ECO:0007669"/>
    <property type="project" value="UniProtKB-KW"/>
</dbReference>
<protein>
    <recommendedName>
        <fullName evidence="12">Rhodanese domain-containing protein</fullName>
    </recommendedName>
</protein>
<evidence type="ECO:0000256" key="9">
    <source>
        <dbReference type="ARBA" id="ARBA00023273"/>
    </source>
</evidence>
<keyword evidence="4" id="KW-0963">Cytoplasm</keyword>
<dbReference type="Proteomes" id="UP000789390">
    <property type="component" value="Unassembled WGS sequence"/>
</dbReference>
<reference evidence="13" key="1">
    <citation type="submission" date="2021-11" db="EMBL/GenBank/DDBJ databases">
        <authorList>
            <person name="Schell T."/>
        </authorList>
    </citation>
    <scope>NUCLEOTIDE SEQUENCE</scope>
    <source>
        <strain evidence="13">M5</strain>
    </source>
</reference>